<name>A0A380ZW19_9FLAO</name>
<organism evidence="5 6">
    <name type="scientific">Bergeyella zoohelcum</name>
    <dbReference type="NCBI Taxonomy" id="1015"/>
    <lineage>
        <taxon>Bacteria</taxon>
        <taxon>Pseudomonadati</taxon>
        <taxon>Bacteroidota</taxon>
        <taxon>Flavobacteriia</taxon>
        <taxon>Flavobacteriales</taxon>
        <taxon>Weeksellaceae</taxon>
        <taxon>Bergeyella</taxon>
    </lineage>
</organism>
<dbReference type="Pfam" id="PF07675">
    <property type="entry name" value="Cleaved_Adhesin"/>
    <property type="match status" value="1"/>
</dbReference>
<gene>
    <name evidence="5" type="ORF">NCTC11661_02341</name>
</gene>
<reference evidence="5 6" key="1">
    <citation type="submission" date="2018-06" db="EMBL/GenBank/DDBJ databases">
        <authorList>
            <consortium name="Pathogen Informatics"/>
            <person name="Doyle S."/>
        </authorList>
    </citation>
    <scope>NUCLEOTIDE SEQUENCE [LARGE SCALE GENOMIC DNA]</scope>
    <source>
        <strain evidence="5 6">NCTC11661</strain>
    </source>
</reference>
<evidence type="ECO:0000259" key="4">
    <source>
        <dbReference type="Pfam" id="PF18962"/>
    </source>
</evidence>
<evidence type="ECO:0000256" key="2">
    <source>
        <dbReference type="SAM" id="SignalP"/>
    </source>
</evidence>
<dbReference type="Gene3D" id="2.60.120.200">
    <property type="match status" value="1"/>
</dbReference>
<evidence type="ECO:0000259" key="3">
    <source>
        <dbReference type="Pfam" id="PF07675"/>
    </source>
</evidence>
<feature type="domain" description="Cleaved adhesin" evidence="3">
    <location>
        <begin position="91"/>
        <end position="166"/>
    </location>
</feature>
<evidence type="ECO:0000313" key="5">
    <source>
        <dbReference type="EMBL" id="SUV53194.1"/>
    </source>
</evidence>
<dbReference type="EMBL" id="UFTJ01000005">
    <property type="protein sequence ID" value="SUV53194.1"/>
    <property type="molecule type" value="Genomic_DNA"/>
</dbReference>
<feature type="chain" id="PRO_5017004220" evidence="2">
    <location>
        <begin position="20"/>
        <end position="300"/>
    </location>
</feature>
<accession>A0A380ZW19</accession>
<sequence>MKKILLSAVLLQAVNFANAQVTLLNDSFETYTDFAITGIGNWQTLDLDNANTYIVDQAYTWSNAGSPQAFIIFNPTATTPPLPNDVTVANENFDAHTGVKYAASFSSKNIQSNDWLITPQLTLGTNGNSVSFWVKSVSDHYGLENYRVGVYTGTGTPTSSSDFTIISGPNQLQAPADNWTQVNYNLDAYANQSVRIGILCESQDVFFFMVDDVVVTTAQLSTNELTKNDGVSVENPTTGIVKIITEKKIQYAKVFDATGKLVSDKVVDNTIDISAVPSGVYYLNVLTTDNKVTTKKVIKK</sequence>
<evidence type="ECO:0000313" key="6">
    <source>
        <dbReference type="Proteomes" id="UP000255515"/>
    </source>
</evidence>
<dbReference type="RefSeq" id="WP_115644334.1">
    <property type="nucleotide sequence ID" value="NZ_UFTJ01000005.1"/>
</dbReference>
<evidence type="ECO:0000256" key="1">
    <source>
        <dbReference type="ARBA" id="ARBA00022729"/>
    </source>
</evidence>
<proteinExistence type="predicted"/>
<keyword evidence="1 2" id="KW-0732">Signal</keyword>
<dbReference type="NCBIfam" id="TIGR04183">
    <property type="entry name" value="Por_Secre_tail"/>
    <property type="match status" value="1"/>
</dbReference>
<dbReference type="NCBIfam" id="NF038128">
    <property type="entry name" value="choice_anch_J"/>
    <property type="match status" value="1"/>
</dbReference>
<dbReference type="Proteomes" id="UP000255515">
    <property type="component" value="Unassembled WGS sequence"/>
</dbReference>
<protein>
    <submittedName>
        <fullName evidence="5">Por secretion system C-terminal sorting domain</fullName>
    </submittedName>
</protein>
<feature type="signal peptide" evidence="2">
    <location>
        <begin position="1"/>
        <end position="19"/>
    </location>
</feature>
<dbReference type="InterPro" id="IPR011628">
    <property type="entry name" value="Cleaved_adhesin"/>
</dbReference>
<dbReference type="Pfam" id="PF18962">
    <property type="entry name" value="Por_Secre_tail"/>
    <property type="match status" value="1"/>
</dbReference>
<feature type="domain" description="Secretion system C-terminal sorting" evidence="4">
    <location>
        <begin position="235"/>
        <end position="298"/>
    </location>
</feature>
<dbReference type="InterPro" id="IPR026444">
    <property type="entry name" value="Secre_tail"/>
</dbReference>
<dbReference type="AlphaFoldDB" id="A0A380ZW19"/>